<comment type="caution">
    <text evidence="2">The sequence shown here is derived from an EMBL/GenBank/DDBJ whole genome shotgun (WGS) entry which is preliminary data.</text>
</comment>
<protein>
    <recommendedName>
        <fullName evidence="4">ABC Superfamily</fullName>
    </recommendedName>
</protein>
<sequence>MPLKASTLGTAPSKSKTARSKAAKAKSKAKAIPRKETRKAASKAASKPTGAAATQKGSPRRSRSRFLSPDDRPNPRFAYRDHSPAQDAPSQDAPVDDSESSEDKAAPTSSPAKNLTLEEAQPLALPFESLVYRKVIIAFSMTESDEAEEKGAVTEPQEI</sequence>
<reference evidence="2 3" key="1">
    <citation type="journal article" date="2017" name="Genome Biol. Evol.">
        <title>Phytophthora megakarya and P. palmivora, closely related causal agents of cacao black pod rot, underwent increases in genome sizes and gene numbers by different mechanisms.</title>
        <authorList>
            <person name="Ali S.S."/>
            <person name="Shao J."/>
            <person name="Lary D.J."/>
            <person name="Kronmiller B."/>
            <person name="Shen D."/>
            <person name="Strem M.D."/>
            <person name="Amoako-Attah I."/>
            <person name="Akrofi A.Y."/>
            <person name="Begoude B.A."/>
            <person name="Ten Hoopen G.M."/>
            <person name="Coulibaly K."/>
            <person name="Kebe B.I."/>
            <person name="Melnick R.L."/>
            <person name="Guiltinan M.J."/>
            <person name="Tyler B.M."/>
            <person name="Meinhardt L.W."/>
            <person name="Bailey B.A."/>
        </authorList>
    </citation>
    <scope>NUCLEOTIDE SEQUENCE [LARGE SCALE GENOMIC DNA]</scope>
    <source>
        <strain evidence="3">sbr112.9</strain>
    </source>
</reference>
<feature type="region of interest" description="Disordered" evidence="1">
    <location>
        <begin position="1"/>
        <end position="120"/>
    </location>
</feature>
<evidence type="ECO:0000256" key="1">
    <source>
        <dbReference type="SAM" id="MobiDB-lite"/>
    </source>
</evidence>
<name>A0A2P4XK55_9STRA</name>
<accession>A0A2P4XK55</accession>
<dbReference type="Proteomes" id="UP000237271">
    <property type="component" value="Unassembled WGS sequence"/>
</dbReference>
<dbReference type="AlphaFoldDB" id="A0A2P4XK55"/>
<dbReference type="EMBL" id="NCKW01009821">
    <property type="protein sequence ID" value="POM65941.1"/>
    <property type="molecule type" value="Genomic_DNA"/>
</dbReference>
<proteinExistence type="predicted"/>
<feature type="compositionally biased region" description="Basic and acidic residues" evidence="1">
    <location>
        <begin position="68"/>
        <end position="84"/>
    </location>
</feature>
<evidence type="ECO:0000313" key="2">
    <source>
        <dbReference type="EMBL" id="POM65941.1"/>
    </source>
</evidence>
<gene>
    <name evidence="2" type="ORF">PHPALM_18271</name>
</gene>
<feature type="compositionally biased region" description="Basic residues" evidence="1">
    <location>
        <begin position="16"/>
        <end position="32"/>
    </location>
</feature>
<evidence type="ECO:0008006" key="4">
    <source>
        <dbReference type="Google" id="ProtNLM"/>
    </source>
</evidence>
<organism evidence="2 3">
    <name type="scientific">Phytophthora palmivora</name>
    <dbReference type="NCBI Taxonomy" id="4796"/>
    <lineage>
        <taxon>Eukaryota</taxon>
        <taxon>Sar</taxon>
        <taxon>Stramenopiles</taxon>
        <taxon>Oomycota</taxon>
        <taxon>Peronosporomycetes</taxon>
        <taxon>Peronosporales</taxon>
        <taxon>Peronosporaceae</taxon>
        <taxon>Phytophthora</taxon>
    </lineage>
</organism>
<keyword evidence="3" id="KW-1185">Reference proteome</keyword>
<evidence type="ECO:0000313" key="3">
    <source>
        <dbReference type="Proteomes" id="UP000237271"/>
    </source>
</evidence>